<dbReference type="AlphaFoldDB" id="A0AAV1HPC0"/>
<dbReference type="EMBL" id="OY660886">
    <property type="protein sequence ID" value="CAJ1086634.1"/>
    <property type="molecule type" value="Genomic_DNA"/>
</dbReference>
<accession>A0AAV1HPC0</accession>
<comment type="similarity">
    <text evidence="1">Belongs to the ependymin family.</text>
</comment>
<keyword evidence="2" id="KW-0732">Signal</keyword>
<keyword evidence="4" id="KW-1185">Reference proteome</keyword>
<dbReference type="SMART" id="SM00026">
    <property type="entry name" value="EPEND"/>
    <property type="match status" value="1"/>
</dbReference>
<protein>
    <submittedName>
        <fullName evidence="3">Ependymin-like</fullName>
    </submittedName>
</protein>
<dbReference type="PANTHER" id="PTHR10697:SF5">
    <property type="entry name" value="EPENDYMIN-RELATED"/>
    <property type="match status" value="1"/>
</dbReference>
<feature type="chain" id="PRO_5043393245" evidence="2">
    <location>
        <begin position="17"/>
        <end position="215"/>
    </location>
</feature>
<evidence type="ECO:0000256" key="2">
    <source>
        <dbReference type="SAM" id="SignalP"/>
    </source>
</evidence>
<dbReference type="GO" id="GO:0005509">
    <property type="term" value="F:calcium ion binding"/>
    <property type="evidence" value="ECO:0007669"/>
    <property type="project" value="InterPro"/>
</dbReference>
<evidence type="ECO:0000313" key="3">
    <source>
        <dbReference type="EMBL" id="CAJ1086634.1"/>
    </source>
</evidence>
<dbReference type="PRINTS" id="PR00317">
    <property type="entry name" value="EPENDYMIN"/>
</dbReference>
<dbReference type="GO" id="GO:0007160">
    <property type="term" value="P:cell-matrix adhesion"/>
    <property type="evidence" value="ECO:0007669"/>
    <property type="project" value="InterPro"/>
</dbReference>
<dbReference type="PANTHER" id="PTHR10697">
    <property type="entry name" value="MAMMALIAN EPENDYMIN-RELATED PROTEIN 1"/>
    <property type="match status" value="1"/>
</dbReference>
<organism evidence="3 4">
    <name type="scientific">Xyrichtys novacula</name>
    <name type="common">Pearly razorfish</name>
    <name type="synonym">Hemipteronotus novacula</name>
    <dbReference type="NCBI Taxonomy" id="13765"/>
    <lineage>
        <taxon>Eukaryota</taxon>
        <taxon>Metazoa</taxon>
        <taxon>Chordata</taxon>
        <taxon>Craniata</taxon>
        <taxon>Vertebrata</taxon>
        <taxon>Euteleostomi</taxon>
        <taxon>Actinopterygii</taxon>
        <taxon>Neopterygii</taxon>
        <taxon>Teleostei</taxon>
        <taxon>Neoteleostei</taxon>
        <taxon>Acanthomorphata</taxon>
        <taxon>Eupercaria</taxon>
        <taxon>Labriformes</taxon>
        <taxon>Labridae</taxon>
        <taxon>Xyrichtys</taxon>
    </lineage>
</organism>
<dbReference type="InterPro" id="IPR001299">
    <property type="entry name" value="Ependymin"/>
</dbReference>
<evidence type="ECO:0000313" key="4">
    <source>
        <dbReference type="Proteomes" id="UP001178508"/>
    </source>
</evidence>
<dbReference type="GO" id="GO:0005576">
    <property type="term" value="C:extracellular region"/>
    <property type="evidence" value="ECO:0007669"/>
    <property type="project" value="InterPro"/>
</dbReference>
<dbReference type="Pfam" id="PF00811">
    <property type="entry name" value="Ependymin"/>
    <property type="match status" value="1"/>
</dbReference>
<feature type="signal peptide" evidence="2">
    <location>
        <begin position="1"/>
        <end position="16"/>
    </location>
</feature>
<name>A0AAV1HPC0_XYRNO</name>
<evidence type="ECO:0000256" key="1">
    <source>
        <dbReference type="ARBA" id="ARBA00010771"/>
    </source>
</evidence>
<dbReference type="GO" id="GO:0005764">
    <property type="term" value="C:lysosome"/>
    <property type="evidence" value="ECO:0007669"/>
    <property type="project" value="TreeGrafter"/>
</dbReference>
<proteinExistence type="inferred from homology"/>
<sequence length="215" mass="24252">MKVVVAFVFLLGACLAQMPHPCKSPPLLAGSMILFTQDEKLGLKSNYMYDAYRQWQRFTQAGVADNETFNYDIFLLYKEHVAYVVDNDNQTCTGYPLYGDYQPIVIPGDAYLLAQSFIGSSSEPREGVLVNTWSGNLPNQEGLYISTVTQFGCVPVNSMYHTRKYGWMILQYIDNVKGLPDPDQLIPPPFCLDPAKVGFSAQKPVDFLDLFQQMM</sequence>
<dbReference type="Proteomes" id="UP001178508">
    <property type="component" value="Chromosome 23"/>
</dbReference>
<gene>
    <name evidence="3" type="ORF">XNOV1_A012383</name>
</gene>
<reference evidence="3" key="1">
    <citation type="submission" date="2023-08" db="EMBL/GenBank/DDBJ databases">
        <authorList>
            <person name="Alioto T."/>
            <person name="Alioto T."/>
            <person name="Gomez Garrido J."/>
        </authorList>
    </citation>
    <scope>NUCLEOTIDE SEQUENCE</scope>
</reference>